<protein>
    <submittedName>
        <fullName evidence="1">Uncharacterized protein</fullName>
    </submittedName>
</protein>
<name>A0AAD7G939_MYCRO</name>
<keyword evidence="2" id="KW-1185">Reference proteome</keyword>
<evidence type="ECO:0000313" key="1">
    <source>
        <dbReference type="EMBL" id="KAJ7679822.1"/>
    </source>
</evidence>
<accession>A0AAD7G939</accession>
<comment type="caution">
    <text evidence="1">The sequence shown here is derived from an EMBL/GenBank/DDBJ whole genome shotgun (WGS) entry which is preliminary data.</text>
</comment>
<proteinExistence type="predicted"/>
<evidence type="ECO:0000313" key="2">
    <source>
        <dbReference type="Proteomes" id="UP001221757"/>
    </source>
</evidence>
<reference evidence="1" key="1">
    <citation type="submission" date="2023-03" db="EMBL/GenBank/DDBJ databases">
        <title>Massive genome expansion in bonnet fungi (Mycena s.s.) driven by repeated elements and novel gene families across ecological guilds.</title>
        <authorList>
            <consortium name="Lawrence Berkeley National Laboratory"/>
            <person name="Harder C.B."/>
            <person name="Miyauchi S."/>
            <person name="Viragh M."/>
            <person name="Kuo A."/>
            <person name="Thoen E."/>
            <person name="Andreopoulos B."/>
            <person name="Lu D."/>
            <person name="Skrede I."/>
            <person name="Drula E."/>
            <person name="Henrissat B."/>
            <person name="Morin E."/>
            <person name="Kohler A."/>
            <person name="Barry K."/>
            <person name="LaButti K."/>
            <person name="Morin E."/>
            <person name="Salamov A."/>
            <person name="Lipzen A."/>
            <person name="Mereny Z."/>
            <person name="Hegedus B."/>
            <person name="Baldrian P."/>
            <person name="Stursova M."/>
            <person name="Weitz H."/>
            <person name="Taylor A."/>
            <person name="Grigoriev I.V."/>
            <person name="Nagy L.G."/>
            <person name="Martin F."/>
            <person name="Kauserud H."/>
        </authorList>
    </citation>
    <scope>NUCLEOTIDE SEQUENCE</scope>
    <source>
        <strain evidence="1">CBHHK067</strain>
    </source>
</reference>
<sequence>MPAHSSLPKGPTTVWYSDFPLFPDPLHAACSRFCLGVTDRVGVLAPGGMMSEYGALPPSAGALPPQLPECIPVFAVFLSFLVTPDHRLPFDGSAFRPAFPIVPSHHNFASFLSTPAFRPAFPIPDPYARPVVSSHHFPYVPNGLLCLTDIRARTGDSGGRGK</sequence>
<gene>
    <name evidence="1" type="ORF">B0H17DRAFT_1138961</name>
</gene>
<dbReference type="EMBL" id="JARKIE010000127">
    <property type="protein sequence ID" value="KAJ7679822.1"/>
    <property type="molecule type" value="Genomic_DNA"/>
</dbReference>
<organism evidence="1 2">
    <name type="scientific">Mycena rosella</name>
    <name type="common">Pink bonnet</name>
    <name type="synonym">Agaricus rosellus</name>
    <dbReference type="NCBI Taxonomy" id="1033263"/>
    <lineage>
        <taxon>Eukaryota</taxon>
        <taxon>Fungi</taxon>
        <taxon>Dikarya</taxon>
        <taxon>Basidiomycota</taxon>
        <taxon>Agaricomycotina</taxon>
        <taxon>Agaricomycetes</taxon>
        <taxon>Agaricomycetidae</taxon>
        <taxon>Agaricales</taxon>
        <taxon>Marasmiineae</taxon>
        <taxon>Mycenaceae</taxon>
        <taxon>Mycena</taxon>
    </lineage>
</organism>
<dbReference type="AlphaFoldDB" id="A0AAD7G939"/>
<dbReference type="Proteomes" id="UP001221757">
    <property type="component" value="Unassembled WGS sequence"/>
</dbReference>